<organism evidence="3 4">
    <name type="scientific">Novipirellula aureliae</name>
    <dbReference type="NCBI Taxonomy" id="2527966"/>
    <lineage>
        <taxon>Bacteria</taxon>
        <taxon>Pseudomonadati</taxon>
        <taxon>Planctomycetota</taxon>
        <taxon>Planctomycetia</taxon>
        <taxon>Pirellulales</taxon>
        <taxon>Pirellulaceae</taxon>
        <taxon>Novipirellula</taxon>
    </lineage>
</organism>
<accession>A0A5C6E6J2</accession>
<feature type="region of interest" description="Disordered" evidence="1">
    <location>
        <begin position="31"/>
        <end position="57"/>
    </location>
</feature>
<evidence type="ECO:0000313" key="4">
    <source>
        <dbReference type="Proteomes" id="UP000315471"/>
    </source>
</evidence>
<name>A0A5C6E6J2_9BACT</name>
<feature type="transmembrane region" description="Helical" evidence="2">
    <location>
        <begin position="1068"/>
        <end position="1088"/>
    </location>
</feature>
<feature type="transmembrane region" description="Helical" evidence="2">
    <location>
        <begin position="1020"/>
        <end position="1039"/>
    </location>
</feature>
<proteinExistence type="predicted"/>
<dbReference type="Proteomes" id="UP000315471">
    <property type="component" value="Unassembled WGS sequence"/>
</dbReference>
<keyword evidence="2" id="KW-1133">Transmembrane helix</keyword>
<gene>
    <name evidence="3" type="ORF">Q31b_22990</name>
</gene>
<comment type="caution">
    <text evidence="3">The sequence shown here is derived from an EMBL/GenBank/DDBJ whole genome shotgun (WGS) entry which is preliminary data.</text>
</comment>
<evidence type="ECO:0000256" key="1">
    <source>
        <dbReference type="SAM" id="MobiDB-lite"/>
    </source>
</evidence>
<feature type="transmembrane region" description="Helical" evidence="2">
    <location>
        <begin position="1044"/>
        <end position="1062"/>
    </location>
</feature>
<dbReference type="OrthoDB" id="218745at2"/>
<reference evidence="3 4" key="1">
    <citation type="submission" date="2019-02" db="EMBL/GenBank/DDBJ databases">
        <title>Deep-cultivation of Planctomycetes and their phenomic and genomic characterization uncovers novel biology.</title>
        <authorList>
            <person name="Wiegand S."/>
            <person name="Jogler M."/>
            <person name="Boedeker C."/>
            <person name="Pinto D."/>
            <person name="Vollmers J."/>
            <person name="Rivas-Marin E."/>
            <person name="Kohn T."/>
            <person name="Peeters S.H."/>
            <person name="Heuer A."/>
            <person name="Rast P."/>
            <person name="Oberbeckmann S."/>
            <person name="Bunk B."/>
            <person name="Jeske O."/>
            <person name="Meyerdierks A."/>
            <person name="Storesund J.E."/>
            <person name="Kallscheuer N."/>
            <person name="Luecker S."/>
            <person name="Lage O.M."/>
            <person name="Pohl T."/>
            <person name="Merkel B.J."/>
            <person name="Hornburger P."/>
            <person name="Mueller R.-W."/>
            <person name="Bruemmer F."/>
            <person name="Labrenz M."/>
            <person name="Spormann A.M."/>
            <person name="Op Den Camp H."/>
            <person name="Overmann J."/>
            <person name="Amann R."/>
            <person name="Jetten M.S.M."/>
            <person name="Mascher T."/>
            <person name="Medema M.H."/>
            <person name="Devos D.P."/>
            <person name="Kaster A.-K."/>
            <person name="Ovreas L."/>
            <person name="Rohde M."/>
            <person name="Galperin M.Y."/>
            <person name="Jogler C."/>
        </authorList>
    </citation>
    <scope>NUCLEOTIDE SEQUENCE [LARGE SCALE GENOMIC DNA]</scope>
    <source>
        <strain evidence="3 4">Q31b</strain>
    </source>
</reference>
<keyword evidence="4" id="KW-1185">Reference proteome</keyword>
<sequence length="2321" mass="257731">MRHPTLFAFVLIVTQFLFLALAGDVARGQEEPTDSASVSEAGAPAQTVESDDPPLDDEAIQWGPIDSLLQNVPKGKRLRPVSLYHSQLAQLVPSDFQPISISRLLQSFQKIRGTETVASDCQLTESLYPMEFDGELLISRESRWTIRCDTDRPVQHPIGRTNLALHDSAPMVVEAENAPLPRLGTSADGSLVAMVDGDSTLSFSWSLQCESEGGSKTFDLQIPPSPQTRFVLKAPNSFAFETAGGVLRRLEECPPEFITAENNQEDAYYIIEAGGLSRLQLTATPTKSESSEVALLVRSSFTRYDVDTTRTTWTNQASLQLNAATRIPPIQVRDSIITSVKLDGVETPFTTREIEGNLEEITVNADIRSTRSNDSFVSLTISGQTIWELEQGWCDLPIPLFVADPIVTSEVTSQVQLTTFAPLRVIDWDLPDGWHLKSESATSELTHTLIAKGTPIVSASSDQIKPWSRIRIASESALRDVTTAMKLSISAASVDEPSVTAVAEIRVRVDPQRIEPICLELQPDWTLQSLLLPVSGRAIESPSATSNRSQVWIWPEAADVFDSEFVLRATGIRRTSNVGADIVIPPSWFIRLRDLQGALFVSADPPSDLDWSSQMTLLSQQMKRSSLPQEFQVFFDSIDKATIYLSCDTGQTPTLILKPLSIAFDVSTTLVLLEENAQIDETFFVEMVSANQSPEKVVIQSGPALKRPPLHWMLHSDDSNKAVSLSAVDVELTEAESEGIYTIDLSDRSLRGQRLIGRRHYAMPEQLSVQLPVVSNATSQAADAYLGSGLRLSDKPNTVLRVPVENHFQLDDLTFAEPTADELSEPSETSYLANPDEPPMQRQASRLTTKIRYNPSDQPKIIISKAKTDPNPTMVWKKTVRLIASIQGSDRLEVDLFVSSMKPISVHTDADFQLISAEQNGKSIELPTSLNGTVQIEPSVLDKPGEFRLIWIRQQTHSGWLRRCTIPEVDVSGVTLQSESFVAPSSDSFMPLALQPKPGWGEGMLRVEDGQRVHFVRRDVALAFGSLVAIILFAFTWWVSRRSLSIVVFAIVLYIAIALLWWPWQIIVVGWMIVPSISAALMVSSFRWHGHGASSTKADSQEAGHSLSMTDRSKHDSHDLSASVVRSLLFIAVCFLVDLAPAIAQENRSPEPDASYATATSKPESSADEVIDLLIPVDAAGSMIGDKVYLSGKTKRQVLAAENDSEPADVIFESVNYRMRIESSEDTTRPNNPLIVADFFVRTDRPTDRIRLPIAPEFIRRIEWVQNDQNRILQFTPDVRIPGIQSDNRFTSKNASMESMGTESTIGRSAFDVSAASGSMGLSSIHSEPAIPDAVNRTSSLQTLVNVPGERRMQLRITLIPNFIRGDNRAKVSLPVPPVAASRFTIEGSGNVERVRFEKAFGEVVSQRQLQLWTADVGAVSELSAELQYIRSATVAGLRPLRRRYWLHAGLKQTMVECQVEPAFAVSAGDTVTLTIRDSLMPTLLSTQWQIEQTNLQSPTRREVTLSARVDRPGTIDLLWTLASRISESGNAEDAIAIVIPDVVPPVQSSSPPAWIAINSDPSLRVVPLAREPFDALTDDQFVAAWSGYRGQTPDRTFVAVGQIPTFQLLKITESDPMIDQTHRLHISGGLMEIRYQADVFPTNETVQRWILTLPKRVSLRSLIIDGQPTEPKVISDDGRTKVLLSDLSDRNVSQVQAIATTDIGKQGRFRLPRLHLNPGMVTLDRYTLTRDQSIDIVSPSSLPKPITQIDVPGETGFLSRGWIPFAAYRIESDPLNLESANEEEWVSGMRFQAVERATPFDAEQRISLYWNEGRWSMQSDIQLPSGELPAYLDFQIPTRWCERLEVNSAVRWSRQPASDISTQLIRIACDESIQESRQITISGMLQAADKTRVSVPRIEILGQGERTAYISVPTRLTNDPIRWRSSNVRSLEKDALSGQMIWDHRFSQEGSQAYFVANGPRWSIELAPIQQKNVVAKALVADTRVYSNRSQVFVLTRWEIVPGTVADVRIELPDDAICLAALSAHQAVTAKQLKGPTSAQEPEKNVVQIPLALSRLSQSVEVLVEIPREEAQRGNYIPELLDMPVATHWFSHYCLDTQDVSDTARKRESGSTKTKGMIEERNFSLASALNKMVIESADTLAERPTSETRLWLRPIVARYQELASEAGFPVDWQNASNSESEWQLLHRQMRTHVDRYGVDPSETIPRLTSRSHFEGFVVNEIKPLTSQSRQSSVRPSDSDETQLWTLLIYAIAMLAVVALVVVFYPLRRFIDPVASHPAFWLSLLSLCGFFVAPPPIAASLLLVSISLPVFPNRRTRKRLS</sequence>
<keyword evidence="2" id="KW-0472">Membrane</keyword>
<feature type="region of interest" description="Disordered" evidence="1">
    <location>
        <begin position="819"/>
        <end position="841"/>
    </location>
</feature>
<feature type="transmembrane region" description="Helical" evidence="2">
    <location>
        <begin position="1124"/>
        <end position="1144"/>
    </location>
</feature>
<dbReference type="RefSeq" id="WP_146599722.1">
    <property type="nucleotide sequence ID" value="NZ_SJPY01000003.1"/>
</dbReference>
<feature type="transmembrane region" description="Helical" evidence="2">
    <location>
        <begin position="2279"/>
        <end position="2311"/>
    </location>
</feature>
<protein>
    <submittedName>
        <fullName evidence="3">Uncharacterized protein</fullName>
    </submittedName>
</protein>
<dbReference type="EMBL" id="SJPY01000003">
    <property type="protein sequence ID" value="TWU43261.1"/>
    <property type="molecule type" value="Genomic_DNA"/>
</dbReference>
<keyword evidence="2" id="KW-0812">Transmembrane</keyword>
<evidence type="ECO:0000256" key="2">
    <source>
        <dbReference type="SAM" id="Phobius"/>
    </source>
</evidence>
<feature type="region of interest" description="Disordered" evidence="1">
    <location>
        <begin position="1095"/>
        <end position="1115"/>
    </location>
</feature>
<evidence type="ECO:0000313" key="3">
    <source>
        <dbReference type="EMBL" id="TWU43261.1"/>
    </source>
</evidence>
<feature type="transmembrane region" description="Helical" evidence="2">
    <location>
        <begin position="2244"/>
        <end position="2267"/>
    </location>
</feature>